<proteinExistence type="predicted"/>
<evidence type="ECO:0000313" key="1">
    <source>
        <dbReference type="EMBL" id="MFC6672165.1"/>
    </source>
</evidence>
<evidence type="ECO:0000313" key="2">
    <source>
        <dbReference type="Proteomes" id="UP001596422"/>
    </source>
</evidence>
<sequence length="315" mass="34471">MRKRISLTTARNLPWYLKIYASMIGASVDGRQHRLESYCGVPNEELLHHWTVGEMLYLSLMGEQADEASLYAFQVLTGLLTSNGPGSISAQGCKGAVSSDGPETPERVQINKAMIGFMSHTGFSHGGAGYEGIIFLVDRFKQTALSDAGDAAHGLDLDAMAREYAEEYGLAKQAAKDAGGGRVGAIAGINHPVFKDKPVNQDPRETFINGLFSERDDYNVFHDYYKKLVTALFQAGATRNVFCVNIDGVISAMLLKMLWPRFRAGTLNEQALEAAAFTIFLYGRMVGCAAEIDDHINRGKNMDTRTPATRLETVS</sequence>
<protein>
    <recommendedName>
        <fullName evidence="3">Citrate synthase (unknown stereospecificity)</fullName>
    </recommendedName>
</protein>
<dbReference type="SUPFAM" id="SSF48256">
    <property type="entry name" value="Citrate synthase"/>
    <property type="match status" value="1"/>
</dbReference>
<dbReference type="Proteomes" id="UP001596422">
    <property type="component" value="Unassembled WGS sequence"/>
</dbReference>
<gene>
    <name evidence="1" type="ORF">ACFQDL_20425</name>
</gene>
<dbReference type="InterPro" id="IPR036969">
    <property type="entry name" value="Citrate_synthase_sf"/>
</dbReference>
<name>A0ABW2A410_9GAMM</name>
<reference evidence="2" key="1">
    <citation type="journal article" date="2019" name="Int. J. Syst. Evol. Microbiol.">
        <title>The Global Catalogue of Microorganisms (GCM) 10K type strain sequencing project: providing services to taxonomists for standard genome sequencing and annotation.</title>
        <authorList>
            <consortium name="The Broad Institute Genomics Platform"/>
            <consortium name="The Broad Institute Genome Sequencing Center for Infectious Disease"/>
            <person name="Wu L."/>
            <person name="Ma J."/>
        </authorList>
    </citation>
    <scope>NUCLEOTIDE SEQUENCE [LARGE SCALE GENOMIC DNA]</scope>
    <source>
        <strain evidence="2">NBRC 111756</strain>
    </source>
</reference>
<comment type="caution">
    <text evidence="1">The sequence shown here is derived from an EMBL/GenBank/DDBJ whole genome shotgun (WGS) entry which is preliminary data.</text>
</comment>
<dbReference type="RefSeq" id="WP_379910623.1">
    <property type="nucleotide sequence ID" value="NZ_JBHSWE010000001.1"/>
</dbReference>
<accession>A0ABW2A410</accession>
<keyword evidence="2" id="KW-1185">Reference proteome</keyword>
<organism evidence="1 2">
    <name type="scientific">Marinobacterium aestuariivivens</name>
    <dbReference type="NCBI Taxonomy" id="1698799"/>
    <lineage>
        <taxon>Bacteria</taxon>
        <taxon>Pseudomonadati</taxon>
        <taxon>Pseudomonadota</taxon>
        <taxon>Gammaproteobacteria</taxon>
        <taxon>Oceanospirillales</taxon>
        <taxon>Oceanospirillaceae</taxon>
        <taxon>Marinobacterium</taxon>
    </lineage>
</organism>
<evidence type="ECO:0008006" key="3">
    <source>
        <dbReference type="Google" id="ProtNLM"/>
    </source>
</evidence>
<dbReference type="EMBL" id="JBHSWE010000001">
    <property type="protein sequence ID" value="MFC6672165.1"/>
    <property type="molecule type" value="Genomic_DNA"/>
</dbReference>